<evidence type="ECO:0000256" key="3">
    <source>
        <dbReference type="SAM" id="MobiDB-lite"/>
    </source>
</evidence>
<keyword evidence="6" id="KW-1185">Reference proteome</keyword>
<evidence type="ECO:0000313" key="6">
    <source>
        <dbReference type="Proteomes" id="UP000019151"/>
    </source>
</evidence>
<protein>
    <submittedName>
        <fullName evidence="5">CBS domain containing protein</fullName>
    </submittedName>
</protein>
<dbReference type="EMBL" id="CP007129">
    <property type="protein sequence ID" value="AHG92624.1"/>
    <property type="molecule type" value="Genomic_DNA"/>
</dbReference>
<keyword evidence="1" id="KW-0677">Repeat</keyword>
<organism evidence="5 6">
    <name type="scientific">Gemmatirosa kalamazoonensis</name>
    <dbReference type="NCBI Taxonomy" id="861299"/>
    <lineage>
        <taxon>Bacteria</taxon>
        <taxon>Pseudomonadati</taxon>
        <taxon>Gemmatimonadota</taxon>
        <taxon>Gemmatimonadia</taxon>
        <taxon>Gemmatimonadales</taxon>
        <taxon>Gemmatimonadaceae</taxon>
        <taxon>Gemmatirosa</taxon>
    </lineage>
</organism>
<evidence type="ECO:0000256" key="2">
    <source>
        <dbReference type="PROSITE-ProRule" id="PRU00703"/>
    </source>
</evidence>
<proteinExistence type="predicted"/>
<dbReference type="OrthoDB" id="9790355at2"/>
<dbReference type="Gene3D" id="3.10.580.10">
    <property type="entry name" value="CBS-domain"/>
    <property type="match status" value="2"/>
</dbReference>
<dbReference type="SUPFAM" id="SSF54631">
    <property type="entry name" value="CBS-domain pair"/>
    <property type="match status" value="1"/>
</dbReference>
<feature type="domain" description="CBS" evidence="4">
    <location>
        <begin position="8"/>
        <end position="65"/>
    </location>
</feature>
<reference evidence="5 6" key="1">
    <citation type="journal article" date="2014" name="Genome Announc.">
        <title>Genome Sequence and Methylome of Soil Bacterium Gemmatirosa kalamazoonensis KBS708T, a Member of the Rarely Cultivated Gemmatimonadetes Phylum.</title>
        <authorList>
            <person name="Debruyn J.M."/>
            <person name="Radosevich M."/>
            <person name="Wommack K.E."/>
            <person name="Polson S.W."/>
            <person name="Hauser L.J."/>
            <person name="Fawaz M.N."/>
            <person name="Korlach J."/>
            <person name="Tsai Y.C."/>
        </authorList>
    </citation>
    <scope>NUCLEOTIDE SEQUENCE [LARGE SCALE GENOMIC DNA]</scope>
    <source>
        <strain evidence="5 6">KBS708</strain>
        <plasmid evidence="6">Plasmid 1</plasmid>
    </source>
</reference>
<dbReference type="RefSeq" id="WP_025413955.1">
    <property type="nucleotide sequence ID" value="NZ_CP007129.1"/>
</dbReference>
<dbReference type="SMART" id="SM00116">
    <property type="entry name" value="CBS"/>
    <property type="match status" value="2"/>
</dbReference>
<dbReference type="InterPro" id="IPR051462">
    <property type="entry name" value="CBS_domain-containing"/>
</dbReference>
<dbReference type="PANTHER" id="PTHR48108">
    <property type="entry name" value="CBS DOMAIN-CONTAINING PROTEIN CBSX2, CHLOROPLASTIC"/>
    <property type="match status" value="1"/>
</dbReference>
<evidence type="ECO:0000256" key="1">
    <source>
        <dbReference type="ARBA" id="ARBA00022737"/>
    </source>
</evidence>
<dbReference type="PATRIC" id="fig|861299.3.peg.5144"/>
<dbReference type="InterPro" id="IPR046342">
    <property type="entry name" value="CBS_dom_sf"/>
</dbReference>
<keyword evidence="2" id="KW-0129">CBS domain</keyword>
<dbReference type="KEGG" id="gba:J421_5089"/>
<dbReference type="AlphaFoldDB" id="W0RNP2"/>
<accession>W0RNP2</accession>
<dbReference type="PANTHER" id="PTHR48108:SF26">
    <property type="entry name" value="CBS DOMAIN-CONTAINING PROTEIN DDB_G0289609"/>
    <property type="match status" value="1"/>
</dbReference>
<keyword evidence="5" id="KW-0614">Plasmid</keyword>
<dbReference type="PROSITE" id="PS51371">
    <property type="entry name" value="CBS"/>
    <property type="match status" value="2"/>
</dbReference>
<dbReference type="Proteomes" id="UP000019151">
    <property type="component" value="Plasmid 1"/>
</dbReference>
<name>W0RNP2_9BACT</name>
<dbReference type="Pfam" id="PF00571">
    <property type="entry name" value="CBS"/>
    <property type="match status" value="2"/>
</dbReference>
<feature type="region of interest" description="Disordered" evidence="3">
    <location>
        <begin position="61"/>
        <end position="91"/>
    </location>
</feature>
<evidence type="ECO:0000313" key="5">
    <source>
        <dbReference type="EMBL" id="AHG92624.1"/>
    </source>
</evidence>
<gene>
    <name evidence="5" type="ORF">J421_5089</name>
</gene>
<dbReference type="InParanoid" id="W0RNP2"/>
<sequence>MLRLRDIMTTDVLTVSPSTSLQEAADVLVSRHVGGAPVVVGDRVVGVVSATDILAFLASPPIEATEREEERESDADADPSTWQPDDPLDDDPSARFFAEQWSAADADVIESHDESARADRDPFAAYTVDDVMTRSVQALPPTADVWTAVARMREADVHRLLVMEGDTLVGIVTTTNIARALGDGRLVRRTFVFGRARRA</sequence>
<dbReference type="InterPro" id="IPR000644">
    <property type="entry name" value="CBS_dom"/>
</dbReference>
<geneLocation type="plasmid" evidence="5 6">
    <name>1</name>
</geneLocation>
<dbReference type="HOGENOM" id="CLU_1370475_0_0_0"/>
<feature type="domain" description="CBS" evidence="4">
    <location>
        <begin position="132"/>
        <end position="187"/>
    </location>
</feature>
<evidence type="ECO:0000259" key="4">
    <source>
        <dbReference type="PROSITE" id="PS51371"/>
    </source>
</evidence>